<dbReference type="InterPro" id="IPR026036">
    <property type="entry name" value="PucC"/>
</dbReference>
<protein>
    <submittedName>
        <fullName evidence="7">MFS transporter, BCD family, chlorophyll transporter</fullName>
    </submittedName>
</protein>
<dbReference type="Pfam" id="PF03209">
    <property type="entry name" value="PUCC"/>
    <property type="match status" value="1"/>
</dbReference>
<comment type="similarity">
    <text evidence="2">Belongs to the PucC family.</text>
</comment>
<feature type="transmembrane region" description="Helical" evidence="6">
    <location>
        <begin position="325"/>
        <end position="347"/>
    </location>
</feature>
<dbReference type="Proteomes" id="UP000199473">
    <property type="component" value="Unassembled WGS sequence"/>
</dbReference>
<evidence type="ECO:0000313" key="7">
    <source>
        <dbReference type="EMBL" id="SFK18928.1"/>
    </source>
</evidence>
<dbReference type="GO" id="GO:0016020">
    <property type="term" value="C:membrane"/>
    <property type="evidence" value="ECO:0007669"/>
    <property type="project" value="UniProtKB-SubCell"/>
</dbReference>
<dbReference type="InterPro" id="IPR004896">
    <property type="entry name" value="PucC-rel"/>
</dbReference>
<dbReference type="EMBL" id="FOSQ01000001">
    <property type="protein sequence ID" value="SFK18928.1"/>
    <property type="molecule type" value="Genomic_DNA"/>
</dbReference>
<dbReference type="Gene3D" id="1.20.1250.20">
    <property type="entry name" value="MFS general substrate transporter like domains"/>
    <property type="match status" value="1"/>
</dbReference>
<keyword evidence="8" id="KW-1185">Reference proteome</keyword>
<accession>A0A1I3XHE9</accession>
<keyword evidence="3 6" id="KW-0812">Transmembrane</keyword>
<dbReference type="STRING" id="1123062.SAMN02745775_101312"/>
<gene>
    <name evidence="7" type="ORF">SAMN02745775_101312</name>
</gene>
<dbReference type="CDD" id="cd06176">
    <property type="entry name" value="MFS_BCD_PucC-like"/>
    <property type="match status" value="1"/>
</dbReference>
<name>A0A1I3XHE9_9PROT</name>
<evidence type="ECO:0000256" key="1">
    <source>
        <dbReference type="ARBA" id="ARBA00004141"/>
    </source>
</evidence>
<dbReference type="PANTHER" id="PTHR23538:SF1">
    <property type="entry name" value="44.5 KD BACTERIOCHLOROPHYLL SYNTHASE SUBUNIT"/>
    <property type="match status" value="1"/>
</dbReference>
<organism evidence="7 8">
    <name type="scientific">Falsiroseomonas stagni DSM 19981</name>
    <dbReference type="NCBI Taxonomy" id="1123062"/>
    <lineage>
        <taxon>Bacteria</taxon>
        <taxon>Pseudomonadati</taxon>
        <taxon>Pseudomonadota</taxon>
        <taxon>Alphaproteobacteria</taxon>
        <taxon>Acetobacterales</taxon>
        <taxon>Roseomonadaceae</taxon>
        <taxon>Falsiroseomonas</taxon>
    </lineage>
</organism>
<feature type="transmembrane region" description="Helical" evidence="6">
    <location>
        <begin position="35"/>
        <end position="56"/>
    </location>
</feature>
<dbReference type="InterPro" id="IPR036259">
    <property type="entry name" value="MFS_trans_sf"/>
</dbReference>
<feature type="transmembrane region" description="Helical" evidence="6">
    <location>
        <begin position="141"/>
        <end position="165"/>
    </location>
</feature>
<reference evidence="7 8" key="1">
    <citation type="submission" date="2016-10" db="EMBL/GenBank/DDBJ databases">
        <authorList>
            <person name="de Groot N.N."/>
        </authorList>
    </citation>
    <scope>NUCLEOTIDE SEQUENCE [LARGE SCALE GENOMIC DNA]</scope>
    <source>
        <strain evidence="7 8">DSM 19981</strain>
    </source>
</reference>
<dbReference type="SUPFAM" id="SSF103473">
    <property type="entry name" value="MFS general substrate transporter"/>
    <property type="match status" value="1"/>
</dbReference>
<feature type="transmembrane region" description="Helical" evidence="6">
    <location>
        <begin position="261"/>
        <end position="277"/>
    </location>
</feature>
<keyword evidence="5 6" id="KW-0472">Membrane</keyword>
<evidence type="ECO:0000256" key="2">
    <source>
        <dbReference type="ARBA" id="ARBA00008412"/>
    </source>
</evidence>
<evidence type="ECO:0000256" key="6">
    <source>
        <dbReference type="SAM" id="Phobius"/>
    </source>
</evidence>
<feature type="transmembrane region" description="Helical" evidence="6">
    <location>
        <begin position="388"/>
        <end position="408"/>
    </location>
</feature>
<comment type="subcellular location">
    <subcellularLocation>
        <location evidence="1">Membrane</location>
        <topology evidence="1">Multi-pass membrane protein</topology>
    </subcellularLocation>
</comment>
<dbReference type="AlphaFoldDB" id="A0A1I3XHE9"/>
<dbReference type="PANTHER" id="PTHR23538">
    <property type="entry name" value="44.5 KD BACTERIOCHLOROPHYLL SYNTHASE SUBUNIT"/>
    <property type="match status" value="1"/>
</dbReference>
<feature type="transmembrane region" description="Helical" evidence="6">
    <location>
        <begin position="177"/>
        <end position="201"/>
    </location>
</feature>
<evidence type="ECO:0000256" key="4">
    <source>
        <dbReference type="ARBA" id="ARBA00022989"/>
    </source>
</evidence>
<keyword evidence="4 6" id="KW-1133">Transmembrane helix</keyword>
<feature type="transmembrane region" description="Helical" evidence="6">
    <location>
        <begin position="353"/>
        <end position="381"/>
    </location>
</feature>
<feature type="transmembrane region" description="Helical" evidence="6">
    <location>
        <begin position="436"/>
        <end position="457"/>
    </location>
</feature>
<dbReference type="OrthoDB" id="8558818at2"/>
<feature type="transmembrane region" description="Helical" evidence="6">
    <location>
        <begin position="207"/>
        <end position="228"/>
    </location>
</feature>
<evidence type="ECO:0000256" key="3">
    <source>
        <dbReference type="ARBA" id="ARBA00022692"/>
    </source>
</evidence>
<feature type="transmembrane region" description="Helical" evidence="6">
    <location>
        <begin position="289"/>
        <end position="313"/>
    </location>
</feature>
<proteinExistence type="inferred from homology"/>
<sequence>MSTQPGRIIRLWQGVGPHLLPFASATSERLPMSRLLRLSLFQISCGMAAILLVGTLNRVMIVELKVPAWLVASMVALPLVFAPLRALIGFRSDNYKSVLGWKRVPYLWLGTTIQFGGLAMMPFALLVLSGDTWADPWAGQLAAAIAFLMTGAGMHMVQTVGLALATDLSPRDQQPNVVAMLSAMQLFGMVLAGLIFGALLADFSQLRLIQVVQGAAALTLILNFIAAWQQEARDPTRTAKTDAEEPGFLESFRMLRQTGPWNRRLLGAGLGTAGFAMQDVLLEPYGGQILGLSVGGTTALSAGLAAAAVCGFLRAARRLSQGTDAHMVAAHGGLFGIAGFSLIVLAAPFGTTLLFAMGVGLIGFGAGLFGHATLTACMAAAPPEQTGLALGVWGAVQATAAGCAMAFGGGLRDAVSALAESGALGDGLTGPATGYLGVYLIEIALLFVTLAVVGPLVRRQRQVPARPVTGTGLAGPAPV</sequence>
<dbReference type="RefSeq" id="WP_092954521.1">
    <property type="nucleotide sequence ID" value="NZ_FOSQ01000001.1"/>
</dbReference>
<evidence type="ECO:0000313" key="8">
    <source>
        <dbReference type="Proteomes" id="UP000199473"/>
    </source>
</evidence>
<evidence type="ECO:0000256" key="5">
    <source>
        <dbReference type="ARBA" id="ARBA00023136"/>
    </source>
</evidence>
<feature type="transmembrane region" description="Helical" evidence="6">
    <location>
        <begin position="107"/>
        <end position="129"/>
    </location>
</feature>
<feature type="transmembrane region" description="Helical" evidence="6">
    <location>
        <begin position="68"/>
        <end position="87"/>
    </location>
</feature>